<name>A0A5E8H3B8_ROSAD</name>
<protein>
    <recommendedName>
        <fullName evidence="3">YHS domain-containing protein</fullName>
    </recommendedName>
</protein>
<accession>A0A5E8H3B8</accession>
<dbReference type="EMBL" id="ACCU02000004">
    <property type="protein sequence ID" value="EEE46527.1"/>
    <property type="molecule type" value="Genomic_DNA"/>
</dbReference>
<gene>
    <name evidence="1" type="ORF">SADFL11_3816</name>
</gene>
<reference evidence="1 2" key="2">
    <citation type="submission" date="2013-04" db="EMBL/GenBank/DDBJ databases">
        <authorList>
            <person name="Fiebig A."/>
            <person name="Pradella S."/>
            <person name="Wagner-Doebler I."/>
        </authorList>
    </citation>
    <scope>NUCLEOTIDE SEQUENCE [LARGE SCALE GENOMIC DNA]</scope>
    <source>
        <strain evidence="2">DSM 17067 / NCIMB 14079 / DFL-11</strain>
    </source>
</reference>
<dbReference type="Proteomes" id="UP000004703">
    <property type="component" value="Chromosome"/>
</dbReference>
<dbReference type="NCBIfam" id="NF041384">
    <property type="entry name" value="YHS_seleno_dom"/>
    <property type="match status" value="1"/>
</dbReference>
<evidence type="ECO:0000313" key="2">
    <source>
        <dbReference type="Proteomes" id="UP000004703"/>
    </source>
</evidence>
<dbReference type="AlphaFoldDB" id="A0A5E8H3B8"/>
<reference evidence="1 2" key="1">
    <citation type="submission" date="2008-01" db="EMBL/GenBank/DDBJ databases">
        <authorList>
            <person name="Wagner-Dobler I."/>
            <person name="Ferriera S."/>
            <person name="Johnson J."/>
            <person name="Kravitz S."/>
            <person name="Beeson K."/>
            <person name="Sutton G."/>
            <person name="Rogers Y.-H."/>
            <person name="Friedman R."/>
            <person name="Frazier M."/>
            <person name="Venter J.C."/>
        </authorList>
    </citation>
    <scope>NUCLEOTIDE SEQUENCE [LARGE SCALE GENOMIC DNA]</scope>
    <source>
        <strain evidence="2">DSM 17067 / NCIMB 14079 / DFL-11</strain>
    </source>
</reference>
<comment type="caution">
    <text evidence="1">The sequence shown here is derived from an EMBL/GenBank/DDBJ whole genome shotgun (WGS) entry which is preliminary data.</text>
</comment>
<sequence length="168" mass="18845">MKDVSAESMKRWPPKKTWMCLSAILVAVICLWSFDGNARPRSFVPDPITGYAIGGHDPVSYFVDGYPRKGSREYTYKWGDTEWVFVNKGNMEAFKLHPNAYAPMFAACGGYGLSEGFATAGNPFIYAIVEGRLMFFYSVVNRFLFIVNGTQRLNEARSHAETVGCLPE</sequence>
<organism evidence="1 2">
    <name type="scientific">Roseibium alexandrii (strain DSM 17067 / NCIMB 14079 / DFL-11)</name>
    <name type="common">Labrenzia alexandrii</name>
    <dbReference type="NCBI Taxonomy" id="244592"/>
    <lineage>
        <taxon>Bacteria</taxon>
        <taxon>Pseudomonadati</taxon>
        <taxon>Pseudomonadota</taxon>
        <taxon>Alphaproteobacteria</taxon>
        <taxon>Hyphomicrobiales</taxon>
        <taxon>Stappiaceae</taxon>
        <taxon>Roseibium</taxon>
    </lineage>
</organism>
<evidence type="ECO:0000313" key="1">
    <source>
        <dbReference type="EMBL" id="EEE46527.1"/>
    </source>
</evidence>
<evidence type="ECO:0008006" key="3">
    <source>
        <dbReference type="Google" id="ProtNLM"/>
    </source>
</evidence>
<proteinExistence type="predicted"/>